<sequence>MRTSVRPSTSNAKQQQKTRKKMQHKNKQDEGQVPDRRGCIKQKITITKHSRHDDFSRQTFRIPRLVISSGNYLVSLGWGLGV</sequence>
<organism evidence="2 3">
    <name type="scientific">Aspergillus pseudoustus</name>
    <dbReference type="NCBI Taxonomy" id="1810923"/>
    <lineage>
        <taxon>Eukaryota</taxon>
        <taxon>Fungi</taxon>
        <taxon>Dikarya</taxon>
        <taxon>Ascomycota</taxon>
        <taxon>Pezizomycotina</taxon>
        <taxon>Eurotiomycetes</taxon>
        <taxon>Eurotiomycetidae</taxon>
        <taxon>Eurotiales</taxon>
        <taxon>Aspergillaceae</taxon>
        <taxon>Aspergillus</taxon>
        <taxon>Aspergillus subgen. Nidulantes</taxon>
    </lineage>
</organism>
<feature type="region of interest" description="Disordered" evidence="1">
    <location>
        <begin position="1"/>
        <end position="36"/>
    </location>
</feature>
<evidence type="ECO:0000313" key="2">
    <source>
        <dbReference type="EMBL" id="KAL2832284.1"/>
    </source>
</evidence>
<gene>
    <name evidence="2" type="ORF">BJY01DRAFT_101745</name>
</gene>
<dbReference type="Proteomes" id="UP001610446">
    <property type="component" value="Unassembled WGS sequence"/>
</dbReference>
<feature type="compositionally biased region" description="Basic residues" evidence="1">
    <location>
        <begin position="16"/>
        <end position="25"/>
    </location>
</feature>
<accession>A0ABR4IWY7</accession>
<dbReference type="EMBL" id="JBFXLU010000264">
    <property type="protein sequence ID" value="KAL2832284.1"/>
    <property type="molecule type" value="Genomic_DNA"/>
</dbReference>
<comment type="caution">
    <text evidence="2">The sequence shown here is derived from an EMBL/GenBank/DDBJ whole genome shotgun (WGS) entry which is preliminary data.</text>
</comment>
<reference evidence="2 3" key="1">
    <citation type="submission" date="2024-07" db="EMBL/GenBank/DDBJ databases">
        <title>Section-level genome sequencing and comparative genomics of Aspergillus sections Usti and Cavernicolus.</title>
        <authorList>
            <consortium name="Lawrence Berkeley National Laboratory"/>
            <person name="Nybo J.L."/>
            <person name="Vesth T.C."/>
            <person name="Theobald S."/>
            <person name="Frisvad J.C."/>
            <person name="Larsen T.O."/>
            <person name="Kjaerboelling I."/>
            <person name="Rothschild-Mancinelli K."/>
            <person name="Lyhne E.K."/>
            <person name="Kogle M.E."/>
            <person name="Barry K."/>
            <person name="Clum A."/>
            <person name="Na H."/>
            <person name="Ledsgaard L."/>
            <person name="Lin J."/>
            <person name="Lipzen A."/>
            <person name="Kuo A."/>
            <person name="Riley R."/>
            <person name="Mondo S."/>
            <person name="Labutti K."/>
            <person name="Haridas S."/>
            <person name="Pangalinan J."/>
            <person name="Salamov A.A."/>
            <person name="Simmons B.A."/>
            <person name="Magnuson J.K."/>
            <person name="Chen J."/>
            <person name="Drula E."/>
            <person name="Henrissat B."/>
            <person name="Wiebenga A."/>
            <person name="Lubbers R.J."/>
            <person name="Gomes A.C."/>
            <person name="Makela M.R."/>
            <person name="Stajich J."/>
            <person name="Grigoriev I.V."/>
            <person name="Mortensen U.H."/>
            <person name="De Vries R.P."/>
            <person name="Baker S.E."/>
            <person name="Andersen M.R."/>
        </authorList>
    </citation>
    <scope>NUCLEOTIDE SEQUENCE [LARGE SCALE GENOMIC DNA]</scope>
    <source>
        <strain evidence="2 3">CBS 123904</strain>
    </source>
</reference>
<evidence type="ECO:0000256" key="1">
    <source>
        <dbReference type="SAM" id="MobiDB-lite"/>
    </source>
</evidence>
<keyword evidence="3" id="KW-1185">Reference proteome</keyword>
<evidence type="ECO:0008006" key="4">
    <source>
        <dbReference type="Google" id="ProtNLM"/>
    </source>
</evidence>
<feature type="compositionally biased region" description="Basic and acidic residues" evidence="1">
    <location>
        <begin position="26"/>
        <end position="36"/>
    </location>
</feature>
<name>A0ABR4IWY7_9EURO</name>
<protein>
    <recommendedName>
        <fullName evidence="4">Small EDRK-rich factor-like N-terminal domain-containing protein</fullName>
    </recommendedName>
</protein>
<evidence type="ECO:0000313" key="3">
    <source>
        <dbReference type="Proteomes" id="UP001610446"/>
    </source>
</evidence>
<feature type="compositionally biased region" description="Polar residues" evidence="1">
    <location>
        <begin position="1"/>
        <end position="15"/>
    </location>
</feature>
<proteinExistence type="predicted"/>